<dbReference type="PANTHER" id="PTHR42773">
    <property type="entry name" value="METALLO-BETA-LACTAMASE-RELATED"/>
    <property type="match status" value="1"/>
</dbReference>
<keyword evidence="2" id="KW-1185">Reference proteome</keyword>
<name>D7FLY4_ECTSI</name>
<dbReference type="EMBL" id="FN649746">
    <property type="protein sequence ID" value="CBJ29809.1"/>
    <property type="molecule type" value="Genomic_DNA"/>
</dbReference>
<dbReference type="eggNOG" id="ENOG502QPS3">
    <property type="taxonomic scope" value="Eukaryota"/>
</dbReference>
<dbReference type="OMA" id="MIDSPRY"/>
<evidence type="ECO:0000313" key="1">
    <source>
        <dbReference type="EMBL" id="CBJ29809.1"/>
    </source>
</evidence>
<dbReference type="Gene3D" id="3.60.15.10">
    <property type="entry name" value="Ribonuclease Z/Hydroxyacylglutathione hydrolase-like"/>
    <property type="match status" value="1"/>
</dbReference>
<dbReference type="Proteomes" id="UP000002630">
    <property type="component" value="Linkage Group LG21"/>
</dbReference>
<evidence type="ECO:0000313" key="2">
    <source>
        <dbReference type="Proteomes" id="UP000002630"/>
    </source>
</evidence>
<dbReference type="SUPFAM" id="SSF56281">
    <property type="entry name" value="Metallo-hydrolase/oxidoreductase"/>
    <property type="match status" value="1"/>
</dbReference>
<sequence length="362" mass="40590">MILKRKMRKRRNSSGDFFVDESCVDCDICCWMDPRTFKRSGLGAVVASQPKSEEDRMRAFQAMLACPAGSIRVMRGDRQVIKALESFPLPVDEERLPGIYQLGPTTRESMGNTPYLIVRPGKGNIMIDVPRYLEQTADQVAALGDVKYMIVTARDNADGHERWKKKFPGMIRILHRLDLVRKTRIMEERLDGKGPWYLVEDGFESPEDGYVTGDTGKGHNLLPRFDFFEVADEDCAPHDPTVKIVGIPGQTRGSIGVIVEWGKRKRGGKERLGFTGGTVGMSVEKEKLDTFTRTLETDRATLASSVRLLSKEGITWLMPGRGARVMYRTRKEGKADLEKAAGRTEALPNLAGNRLLFGTEFL</sequence>
<reference evidence="1 2" key="1">
    <citation type="journal article" date="2010" name="Nature">
        <title>The Ectocarpus genome and the independent evolution of multicellularity in brown algae.</title>
        <authorList>
            <person name="Cock J.M."/>
            <person name="Sterck L."/>
            <person name="Rouze P."/>
            <person name="Scornet D."/>
            <person name="Allen A.E."/>
            <person name="Amoutzias G."/>
            <person name="Anthouard V."/>
            <person name="Artiguenave F."/>
            <person name="Aury J.M."/>
            <person name="Badger J.H."/>
            <person name="Beszteri B."/>
            <person name="Billiau K."/>
            <person name="Bonnet E."/>
            <person name="Bothwell J.H."/>
            <person name="Bowler C."/>
            <person name="Boyen C."/>
            <person name="Brownlee C."/>
            <person name="Carrano C.J."/>
            <person name="Charrier B."/>
            <person name="Cho G.Y."/>
            <person name="Coelho S.M."/>
            <person name="Collen J."/>
            <person name="Corre E."/>
            <person name="Da Silva C."/>
            <person name="Delage L."/>
            <person name="Delaroque N."/>
            <person name="Dittami S.M."/>
            <person name="Doulbeau S."/>
            <person name="Elias M."/>
            <person name="Farnham G."/>
            <person name="Gachon C.M."/>
            <person name="Gschloessl B."/>
            <person name="Heesch S."/>
            <person name="Jabbari K."/>
            <person name="Jubin C."/>
            <person name="Kawai H."/>
            <person name="Kimura K."/>
            <person name="Kloareg B."/>
            <person name="Kupper F.C."/>
            <person name="Lang D."/>
            <person name="Le Bail A."/>
            <person name="Leblanc C."/>
            <person name="Lerouge P."/>
            <person name="Lohr M."/>
            <person name="Lopez P.J."/>
            <person name="Martens C."/>
            <person name="Maumus F."/>
            <person name="Michel G."/>
            <person name="Miranda-Saavedra D."/>
            <person name="Morales J."/>
            <person name="Moreau H."/>
            <person name="Motomura T."/>
            <person name="Nagasato C."/>
            <person name="Napoli C.A."/>
            <person name="Nelson D.R."/>
            <person name="Nyvall-Collen P."/>
            <person name="Peters A.F."/>
            <person name="Pommier C."/>
            <person name="Potin P."/>
            <person name="Poulain J."/>
            <person name="Quesneville H."/>
            <person name="Read B."/>
            <person name="Rensing S.A."/>
            <person name="Ritter A."/>
            <person name="Rousvoal S."/>
            <person name="Samanta M."/>
            <person name="Samson G."/>
            <person name="Schroeder D.C."/>
            <person name="Segurens B."/>
            <person name="Strittmatter M."/>
            <person name="Tonon T."/>
            <person name="Tregear J.W."/>
            <person name="Valentin K."/>
            <person name="von Dassow P."/>
            <person name="Yamagishi T."/>
            <person name="Van de Peer Y."/>
            <person name="Wincker P."/>
        </authorList>
    </citation>
    <scope>NUCLEOTIDE SEQUENCE [LARGE SCALE GENOMIC DNA]</scope>
    <source>
        <strain evidence="2">Ec32 / CCAP1310/4</strain>
    </source>
</reference>
<dbReference type="InterPro" id="IPR036866">
    <property type="entry name" value="RibonucZ/Hydroxyglut_hydro"/>
</dbReference>
<gene>
    <name evidence="1" type="ORF">Esi_0162_0026</name>
</gene>
<accession>D7FLY4</accession>
<dbReference type="InParanoid" id="D7FLY4"/>
<protein>
    <recommendedName>
        <fullName evidence="3">Metallo-beta-lactamase domain-containing protein</fullName>
    </recommendedName>
</protein>
<organism evidence="1 2">
    <name type="scientific">Ectocarpus siliculosus</name>
    <name type="common">Brown alga</name>
    <name type="synonym">Conferva siliculosa</name>
    <dbReference type="NCBI Taxonomy" id="2880"/>
    <lineage>
        <taxon>Eukaryota</taxon>
        <taxon>Sar</taxon>
        <taxon>Stramenopiles</taxon>
        <taxon>Ochrophyta</taxon>
        <taxon>PX clade</taxon>
        <taxon>Phaeophyceae</taxon>
        <taxon>Ectocarpales</taxon>
        <taxon>Ectocarpaceae</taxon>
        <taxon>Ectocarpus</taxon>
    </lineage>
</organism>
<dbReference type="STRING" id="2880.D7FLY4"/>
<dbReference type="OrthoDB" id="17458at2759"/>
<dbReference type="Gene3D" id="3.30.70.20">
    <property type="match status" value="1"/>
</dbReference>
<proteinExistence type="predicted"/>
<dbReference type="Pfam" id="PF13370">
    <property type="entry name" value="Fer4_13"/>
    <property type="match status" value="1"/>
</dbReference>
<dbReference type="EMBL" id="FN648158">
    <property type="protein sequence ID" value="CBJ29809.1"/>
    <property type="molecule type" value="Genomic_DNA"/>
</dbReference>
<dbReference type="AlphaFoldDB" id="D7FLY4"/>
<dbReference type="PANTHER" id="PTHR42773:SF1">
    <property type="entry name" value="METALLO-BETA-LACTAMASE FAMILY PROTEIN"/>
    <property type="match status" value="1"/>
</dbReference>
<evidence type="ECO:0008006" key="3">
    <source>
        <dbReference type="Google" id="ProtNLM"/>
    </source>
</evidence>